<evidence type="ECO:0000313" key="1">
    <source>
        <dbReference type="Proteomes" id="UP000515152"/>
    </source>
</evidence>
<dbReference type="InterPro" id="IPR042849">
    <property type="entry name" value="ARHGEF33"/>
</dbReference>
<dbReference type="GeneID" id="105893485"/>
<dbReference type="AlphaFoldDB" id="A0A6P8GDR7"/>
<accession>A0A6P8GDR7</accession>
<protein>
    <submittedName>
        <fullName evidence="2">Uncharacterized protein LOC105893485 isoform X1</fullName>
    </submittedName>
</protein>
<dbReference type="Proteomes" id="UP000515152">
    <property type="component" value="Chromosome 13"/>
</dbReference>
<name>A0A6P8GDR7_CLUHA</name>
<sequence>MTSQGRKRMRLCPHCHSLLSSLSHTHTHTHTQMHALWADLKAGLGDVAREVSVLQQGGRQVEDRVSSHHRDNNEKILSLRNTINTIQEDLSGVLAQISQLSYKQKELQRDLELLQTLQHRNGSRGEGSLDGHASLSSQTELSLIQHYITSLPTNQSKRQTAALELLESERVYVSYLSLLLKANISFNGSENASHKDKRYPSPTHPHTLKVQCTGFSGI</sequence>
<reference evidence="2" key="1">
    <citation type="submission" date="2025-08" db="UniProtKB">
        <authorList>
            <consortium name="RefSeq"/>
        </authorList>
    </citation>
    <scope>IDENTIFICATION</scope>
</reference>
<dbReference type="KEGG" id="char:105893485"/>
<dbReference type="OrthoDB" id="8828665at2759"/>
<organism evidence="1 2">
    <name type="scientific">Clupea harengus</name>
    <name type="common">Atlantic herring</name>
    <dbReference type="NCBI Taxonomy" id="7950"/>
    <lineage>
        <taxon>Eukaryota</taxon>
        <taxon>Metazoa</taxon>
        <taxon>Chordata</taxon>
        <taxon>Craniata</taxon>
        <taxon>Vertebrata</taxon>
        <taxon>Euteleostomi</taxon>
        <taxon>Actinopterygii</taxon>
        <taxon>Neopterygii</taxon>
        <taxon>Teleostei</taxon>
        <taxon>Clupei</taxon>
        <taxon>Clupeiformes</taxon>
        <taxon>Clupeoidei</taxon>
        <taxon>Clupeidae</taxon>
        <taxon>Clupea</taxon>
    </lineage>
</organism>
<evidence type="ECO:0000313" key="2">
    <source>
        <dbReference type="RefSeq" id="XP_031435166.2"/>
    </source>
</evidence>
<keyword evidence="1" id="KW-1185">Reference proteome</keyword>
<dbReference type="PANTHER" id="PTHR46944:SF1">
    <property type="entry name" value="RHO GUANINE NUCLEOTIDE EXCHANGE FACTOR 33"/>
    <property type="match status" value="1"/>
</dbReference>
<dbReference type="RefSeq" id="XP_031435166.2">
    <property type="nucleotide sequence ID" value="XM_031579306.2"/>
</dbReference>
<dbReference type="PANTHER" id="PTHR46944">
    <property type="entry name" value="RHO GUANINE NUCLEOTIDE EXCHANGE FACTOR 33"/>
    <property type="match status" value="1"/>
</dbReference>
<proteinExistence type="predicted"/>
<gene>
    <name evidence="2" type="primary">LOC105893485</name>
</gene>